<organism evidence="3 4">
    <name type="scientific">Rhododendron williamsianum</name>
    <dbReference type="NCBI Taxonomy" id="262921"/>
    <lineage>
        <taxon>Eukaryota</taxon>
        <taxon>Viridiplantae</taxon>
        <taxon>Streptophyta</taxon>
        <taxon>Embryophyta</taxon>
        <taxon>Tracheophyta</taxon>
        <taxon>Spermatophyta</taxon>
        <taxon>Magnoliopsida</taxon>
        <taxon>eudicotyledons</taxon>
        <taxon>Gunneridae</taxon>
        <taxon>Pentapetalae</taxon>
        <taxon>asterids</taxon>
        <taxon>Ericales</taxon>
        <taxon>Ericaceae</taxon>
        <taxon>Ericoideae</taxon>
        <taxon>Rhodoreae</taxon>
        <taxon>Rhododendron</taxon>
    </lineage>
</organism>
<feature type="compositionally biased region" description="Polar residues" evidence="2">
    <location>
        <begin position="107"/>
        <end position="121"/>
    </location>
</feature>
<feature type="compositionally biased region" description="Low complexity" evidence="2">
    <location>
        <begin position="1337"/>
        <end position="1354"/>
    </location>
</feature>
<feature type="compositionally biased region" description="Basic and acidic residues" evidence="2">
    <location>
        <begin position="716"/>
        <end position="733"/>
    </location>
</feature>
<evidence type="ECO:0000313" key="3">
    <source>
        <dbReference type="EMBL" id="KAE9466857.1"/>
    </source>
</evidence>
<dbReference type="PANTHER" id="PTHR31780">
    <property type="entry name" value="STRESS RESPONSE PROTEIN NST1-RELATED"/>
    <property type="match status" value="1"/>
</dbReference>
<feature type="region of interest" description="Disordered" evidence="2">
    <location>
        <begin position="57"/>
        <end position="91"/>
    </location>
</feature>
<sequence length="1447" mass="155595">MLMEEERRKQAAKQKLLELEAKIAMRQTEAPKVVNESTVSKALDFDNWEDSERMVERITTSGSSDSSGLNRPFEMGPRSKPYREGSSSFLDRGKAANSWRRDVFEDGNNSSSFLMQNQDNGGNAGARKEYYGGGGSYLSSRAYPRGGMQEFHADDFAPPKGHRLSASGDGGDPFGRNLEIGPEFHDNAGEKYSDVGWGQGQGRSRGIRVHLIPKEMNFILMGGHDNNMHYGHGSRTETTIDVQPESTMTQEQNLENSTTPRCDSQSSLSVSSPPSSPTHLSHDDLDECGEASAITEGKEMPLSGNESVFQEQEEYDEDEDGYEEEDEVHEGDDERVNLTQEFEDLGIEDKSSSRMMENLVLGFDEGVEVGIPPDQKRPPIDGIPDDAKAIQDSGPPPVSDLLDSLHGSNSSGVCAQNVVTSSFNTALHSSDLPIKLQFGLFSGPSLIPSPVPAIQIGSIQMPLHLHPPVGPSLVICTRHSLHSSSLAHYNLNQSLGAPLPIQPGQENSTHNMVKDGVQSVSMDRERTDRERTESNGPIHKNQAEIFNPGENKVIPKRGFHGVDKGHQDTVLKSFIPSSNGSVSEGHLPSEQDSRGSKAEGPQFGNKGRNYAYSGRNSGPRSSFVVSEGSRGFQRRPRWPTQRTEFRVRENVDRRHSQGLLSSSKPGQDDKSSVEMRNTGNFGNSGSKKGLVVSNKPLKHIIEPEGSTSDPVGSKGTDSEARLDRRMEKEEASTRTHSITRGTGEGNLKRNISSEEDVDAPLQSGIVRVFKQPGIEAPSDGDDFIEVRSKRQMLNDRREQREKENKAKSRVTKAPRKPRSAQNAVGSMSSSKISVISTIVSQPLPPIGTPVALNSDMQADKRPHNIKSLQTGSASGITSAGKNLGPSLTSETKNKILDNVQSSMGSWDNVQINQQVMALTQTQLDEAMKPGAVTSPTVLPPGGCTISHGIGAPGSSRSDIKISQTLSATENDCTLFFEKDKRQNESCVDLEDCEAEAEAAASAVAVAAISSDEIVGNGLGDQQLAAQSRAEESLSVALPADLSVDTPSISLWPPLPSPQNASSQMLSHFPGGPPSHFPFYEMNPMLGGPIFAFGPHDDSAGTQSQNQKSTASASGPLGSWQQCHSGVDSFYGPPAGFTGPYISPPGGIPGVQCPPHMVVYNHFPVGQFGQVGLSFMGATYIPSGKQPDWKHNPTSPAMGSGEGDMNNNMNMVSAQRSPLNMPSAVQHLSPGSPLLPMASPFAMFDVSPFQSAPEMSVQGRWSHVPAPSLHSVPLSHPLQQPEAGVLLPSQFSHSHQSLTANRFSESRTSTPSDSSRSFPVAPDSAAAQFPDERGLLDSSSSTSGGGIKKSSSGSTFAEVSQTDSLPNVNNSGHNANAFKNHSTGYNYQRGGGVVSQKNGSGSEWSQHRRMGFHGRNQSLGAEKSYPPSSKMKQIYVAKQTTSGNSSAV</sequence>
<dbReference type="EMBL" id="QEFC01000074">
    <property type="protein sequence ID" value="KAE9466857.1"/>
    <property type="molecule type" value="Genomic_DNA"/>
</dbReference>
<feature type="compositionally biased region" description="Basic and acidic residues" evidence="2">
    <location>
        <begin position="587"/>
        <end position="597"/>
    </location>
</feature>
<evidence type="ECO:0000256" key="2">
    <source>
        <dbReference type="SAM" id="MobiDB-lite"/>
    </source>
</evidence>
<feature type="compositionally biased region" description="Polar residues" evidence="2">
    <location>
        <begin position="614"/>
        <end position="624"/>
    </location>
</feature>
<feature type="compositionally biased region" description="Polar residues" evidence="2">
    <location>
        <begin position="246"/>
        <end position="263"/>
    </location>
</feature>
<feature type="compositionally biased region" description="Basic and acidic residues" evidence="2">
    <location>
        <begin position="522"/>
        <end position="533"/>
    </location>
</feature>
<dbReference type="OrthoDB" id="1931055at2759"/>
<feature type="compositionally biased region" description="Basic and acidic residues" evidence="2">
    <location>
        <begin position="784"/>
        <end position="806"/>
    </location>
</feature>
<feature type="compositionally biased region" description="Polar residues" evidence="2">
    <location>
        <begin position="1356"/>
        <end position="1383"/>
    </location>
</feature>
<feature type="region of interest" description="Disordered" evidence="2">
    <location>
        <begin position="246"/>
        <end position="333"/>
    </location>
</feature>
<gene>
    <name evidence="3" type="ORF">C3L33_01239</name>
</gene>
<feature type="compositionally biased region" description="Acidic residues" evidence="2">
    <location>
        <begin position="311"/>
        <end position="333"/>
    </location>
</feature>
<feature type="non-terminal residue" evidence="3">
    <location>
        <position position="1"/>
    </location>
</feature>
<feature type="compositionally biased region" description="Polar residues" evidence="2">
    <location>
        <begin position="674"/>
        <end position="686"/>
    </location>
</feature>
<proteinExistence type="predicted"/>
<feature type="region of interest" description="Disordered" evidence="2">
    <location>
        <begin position="149"/>
        <end position="173"/>
    </location>
</feature>
<accession>A0A6A4MMI4</accession>
<feature type="compositionally biased region" description="Basic residues" evidence="2">
    <location>
        <begin position="807"/>
        <end position="818"/>
    </location>
</feature>
<reference evidence="3 4" key="1">
    <citation type="journal article" date="2019" name="Genome Biol. Evol.">
        <title>The Rhododendron genome and chromosomal organization provide insight into shared whole-genome duplications across the heath family (Ericaceae).</title>
        <authorList>
            <person name="Soza V.L."/>
            <person name="Lindsley D."/>
            <person name="Waalkes A."/>
            <person name="Ramage E."/>
            <person name="Patwardhan R.P."/>
            <person name="Burton J.N."/>
            <person name="Adey A."/>
            <person name="Kumar A."/>
            <person name="Qiu R."/>
            <person name="Shendure J."/>
            <person name="Hall B."/>
        </authorList>
    </citation>
    <scope>NUCLEOTIDE SEQUENCE [LARGE SCALE GENOMIC DNA]</scope>
    <source>
        <strain evidence="3">RSF 1966-606</strain>
    </source>
</reference>
<feature type="compositionally biased region" description="Low complexity" evidence="2">
    <location>
        <begin position="1305"/>
        <end position="1318"/>
    </location>
</feature>
<feature type="compositionally biased region" description="Low complexity" evidence="2">
    <location>
        <begin position="264"/>
        <end position="273"/>
    </location>
</feature>
<evidence type="ECO:0000256" key="1">
    <source>
        <dbReference type="SAM" id="Coils"/>
    </source>
</evidence>
<feature type="coiled-coil region" evidence="1">
    <location>
        <begin position="2"/>
        <end position="29"/>
    </location>
</feature>
<comment type="caution">
    <text evidence="3">The sequence shown here is derived from an EMBL/GenBank/DDBJ whole genome shotgun (WGS) entry which is preliminary data.</text>
</comment>
<feature type="region of interest" description="Disordered" evidence="2">
    <location>
        <begin position="1295"/>
        <end position="1383"/>
    </location>
</feature>
<evidence type="ECO:0000313" key="4">
    <source>
        <dbReference type="Proteomes" id="UP000428333"/>
    </source>
</evidence>
<keyword evidence="4" id="KW-1185">Reference proteome</keyword>
<name>A0A6A4MMI4_9ERIC</name>
<feature type="compositionally biased region" description="Polar residues" evidence="2">
    <location>
        <begin position="1099"/>
        <end position="1117"/>
    </location>
</feature>
<protein>
    <submittedName>
        <fullName evidence="3">Uncharacterized protein</fullName>
    </submittedName>
</protein>
<feature type="region of interest" description="Disordered" evidence="2">
    <location>
        <begin position="1091"/>
        <end position="1117"/>
    </location>
</feature>
<feature type="region of interest" description="Disordered" evidence="2">
    <location>
        <begin position="107"/>
        <end position="127"/>
    </location>
</feature>
<feature type="region of interest" description="Disordered" evidence="2">
    <location>
        <begin position="572"/>
        <end position="748"/>
    </location>
</feature>
<feature type="region of interest" description="Disordered" evidence="2">
    <location>
        <begin position="772"/>
        <end position="827"/>
    </location>
</feature>
<feature type="compositionally biased region" description="Basic and acidic residues" evidence="2">
    <location>
        <begin position="643"/>
        <end position="655"/>
    </location>
</feature>
<keyword evidence="1" id="KW-0175">Coiled coil</keyword>
<dbReference type="PANTHER" id="PTHR31780:SF10">
    <property type="entry name" value="LD36051P"/>
    <property type="match status" value="1"/>
</dbReference>
<dbReference type="InterPro" id="IPR051195">
    <property type="entry name" value="Fungal_stress_NST1"/>
</dbReference>
<dbReference type="Proteomes" id="UP000428333">
    <property type="component" value="Linkage Group LG01"/>
</dbReference>
<feature type="region of interest" description="Disordered" evidence="2">
    <location>
        <begin position="519"/>
        <end position="547"/>
    </location>
</feature>
<feature type="compositionally biased region" description="Polar residues" evidence="2">
    <location>
        <begin position="58"/>
        <end position="69"/>
    </location>
</feature>